<dbReference type="OrthoDB" id="8375282at2"/>
<dbReference type="SUPFAM" id="SSF54427">
    <property type="entry name" value="NTF2-like"/>
    <property type="match status" value="1"/>
</dbReference>
<reference evidence="2 3" key="1">
    <citation type="submission" date="2018-08" db="EMBL/GenBank/DDBJ databases">
        <title>Proposal of Muricauda 72 sp.nov. and Muricauda NH166 sp.nov., isolated from seawater.</title>
        <authorList>
            <person name="Cheng H."/>
            <person name="Wu Y.-H."/>
            <person name="Guo L.-L."/>
            <person name="Xu X.-W."/>
        </authorList>
    </citation>
    <scope>NUCLEOTIDE SEQUENCE [LARGE SCALE GENOMIC DNA]</scope>
    <source>
        <strain evidence="2 3">KCTC 22173</strain>
    </source>
</reference>
<sequence>MLPSCEPLQKKIYMKATQEPITGKEAIGDRATPYQALVEFYKAFNERDIILMKNNWANSAEIAMDNPLGGIMRGWNNINELYSRIFEGQAQVYVEYYDYTIHETNDMFYAVGRERGNFSIGENSIDLKIRTSRIFKKIEGQWRQVHHHGSIEDPDLLKTYQDLVNK</sequence>
<accession>A0A3A1N4X3</accession>
<gene>
    <name evidence="2" type="ORF">D2V08_12850</name>
</gene>
<dbReference type="Gene3D" id="3.10.450.50">
    <property type="match status" value="1"/>
</dbReference>
<comment type="caution">
    <text evidence="2">The sequence shown here is derived from an EMBL/GenBank/DDBJ whole genome shotgun (WGS) entry which is preliminary data.</text>
</comment>
<dbReference type="InterPro" id="IPR032710">
    <property type="entry name" value="NTF2-like_dom_sf"/>
</dbReference>
<evidence type="ECO:0000259" key="1">
    <source>
        <dbReference type="Pfam" id="PF13474"/>
    </source>
</evidence>
<dbReference type="Pfam" id="PF13474">
    <property type="entry name" value="SnoaL_3"/>
    <property type="match status" value="1"/>
</dbReference>
<dbReference type="AlphaFoldDB" id="A0A3A1N4X3"/>
<protein>
    <submittedName>
        <fullName evidence="2">DUF4440 domain-containing protein</fullName>
    </submittedName>
</protein>
<organism evidence="2 3">
    <name type="scientific">Flagellimonas lutimaris</name>
    <dbReference type="NCBI Taxonomy" id="475082"/>
    <lineage>
        <taxon>Bacteria</taxon>
        <taxon>Pseudomonadati</taxon>
        <taxon>Bacteroidota</taxon>
        <taxon>Flavobacteriia</taxon>
        <taxon>Flavobacteriales</taxon>
        <taxon>Flavobacteriaceae</taxon>
        <taxon>Flagellimonas</taxon>
    </lineage>
</organism>
<evidence type="ECO:0000313" key="2">
    <source>
        <dbReference type="EMBL" id="RIV31672.1"/>
    </source>
</evidence>
<dbReference type="InterPro" id="IPR037401">
    <property type="entry name" value="SnoaL-like"/>
</dbReference>
<evidence type="ECO:0000313" key="3">
    <source>
        <dbReference type="Proteomes" id="UP000266067"/>
    </source>
</evidence>
<proteinExistence type="predicted"/>
<name>A0A3A1N4X3_9FLAO</name>
<feature type="domain" description="SnoaL-like" evidence="1">
    <location>
        <begin position="35"/>
        <end position="151"/>
    </location>
</feature>
<dbReference type="EMBL" id="QXFH01000075">
    <property type="protein sequence ID" value="RIV31672.1"/>
    <property type="molecule type" value="Genomic_DNA"/>
</dbReference>
<dbReference type="Proteomes" id="UP000266067">
    <property type="component" value="Unassembled WGS sequence"/>
</dbReference>
<keyword evidence="3" id="KW-1185">Reference proteome</keyword>